<gene>
    <name evidence="15" type="ORF">BECKMB1821H_GA0114242_10623</name>
    <name evidence="14" type="ORF">BECKMB1821I_GA0114274_103616</name>
</gene>
<dbReference type="EC" id="2.7.6.3" evidence="3"/>
<evidence type="ECO:0000256" key="7">
    <source>
        <dbReference type="ARBA" id="ARBA00022777"/>
    </source>
</evidence>
<comment type="similarity">
    <text evidence="2">Belongs to the HPPK family.</text>
</comment>
<evidence type="ECO:0000256" key="8">
    <source>
        <dbReference type="ARBA" id="ARBA00022840"/>
    </source>
</evidence>
<dbReference type="InterPro" id="IPR000550">
    <property type="entry name" value="Hppk"/>
</dbReference>
<dbReference type="NCBIfam" id="TIGR01498">
    <property type="entry name" value="folK"/>
    <property type="match status" value="1"/>
</dbReference>
<reference evidence="15" key="1">
    <citation type="submission" date="2019-02" db="EMBL/GenBank/DDBJ databases">
        <authorList>
            <person name="Gruber-Vodicka R. H."/>
            <person name="Seah K. B. B."/>
        </authorList>
    </citation>
    <scope>NUCLEOTIDE SEQUENCE</scope>
    <source>
        <strain evidence="15">BECK_BZ198</strain>
        <strain evidence="14">BECK_BZ199</strain>
    </source>
</reference>
<evidence type="ECO:0000256" key="3">
    <source>
        <dbReference type="ARBA" id="ARBA00013253"/>
    </source>
</evidence>
<proteinExistence type="inferred from homology"/>
<dbReference type="PANTHER" id="PTHR43071">
    <property type="entry name" value="2-AMINO-4-HYDROXY-6-HYDROXYMETHYLDIHYDROPTERIDINE PYROPHOSPHOKINASE"/>
    <property type="match status" value="1"/>
</dbReference>
<dbReference type="CDD" id="cd00483">
    <property type="entry name" value="HPPK"/>
    <property type="match status" value="1"/>
</dbReference>
<dbReference type="Gene3D" id="3.30.70.560">
    <property type="entry name" value="7,8-Dihydro-6-hydroxymethylpterin-pyrophosphokinase HPPK"/>
    <property type="match status" value="1"/>
</dbReference>
<dbReference type="GO" id="GO:0005524">
    <property type="term" value="F:ATP binding"/>
    <property type="evidence" value="ECO:0007669"/>
    <property type="project" value="UniProtKB-KW"/>
</dbReference>
<dbReference type="InterPro" id="IPR035907">
    <property type="entry name" value="Hppk_sf"/>
</dbReference>
<keyword evidence="7 15" id="KW-0418">Kinase</keyword>
<evidence type="ECO:0000256" key="12">
    <source>
        <dbReference type="ARBA" id="ARBA00033413"/>
    </source>
</evidence>
<keyword evidence="5" id="KW-0808">Transferase</keyword>
<dbReference type="GO" id="GO:0046656">
    <property type="term" value="P:folic acid biosynthetic process"/>
    <property type="evidence" value="ECO:0007669"/>
    <property type="project" value="UniProtKB-KW"/>
</dbReference>
<evidence type="ECO:0000259" key="13">
    <source>
        <dbReference type="PROSITE" id="PS00794"/>
    </source>
</evidence>
<comment type="pathway">
    <text evidence="1">Cofactor biosynthesis; tetrahydrofolate biosynthesis; 2-amino-4-hydroxy-6-hydroxymethyl-7,8-dihydropteridine diphosphate from 7,8-dihydroneopterin triphosphate: step 4/4.</text>
</comment>
<keyword evidence="6" id="KW-0547">Nucleotide-binding</keyword>
<dbReference type="AlphaFoldDB" id="A0A451BE22"/>
<dbReference type="EMBL" id="CAADGH010000062">
    <property type="protein sequence ID" value="VFK76538.1"/>
    <property type="molecule type" value="Genomic_DNA"/>
</dbReference>
<sequence length="159" mass="17223">MGAPSATVRAGLLALDELPETVLLSTSLLYRSPPFGPIPQPDFINAVAAIQTLLAPLALLSELQSIEHRYGRVRGDVRWGPRTLDLDLLLYGDRQITGEILTIPHPGLHQRAFVLYPLYEIAPQLTVPGRGPVARLLEAVREQPIQIADCPPPSSGPGL</sequence>
<dbReference type="EMBL" id="CAADFQ010000036">
    <property type="protein sequence ID" value="VFK32771.1"/>
    <property type="molecule type" value="Genomic_DNA"/>
</dbReference>
<dbReference type="SUPFAM" id="SSF55083">
    <property type="entry name" value="6-hydroxymethyl-7,8-dihydropterin pyrophosphokinase, HPPK"/>
    <property type="match status" value="1"/>
</dbReference>
<evidence type="ECO:0000256" key="6">
    <source>
        <dbReference type="ARBA" id="ARBA00022741"/>
    </source>
</evidence>
<evidence type="ECO:0000256" key="5">
    <source>
        <dbReference type="ARBA" id="ARBA00022679"/>
    </source>
</evidence>
<evidence type="ECO:0000313" key="14">
    <source>
        <dbReference type="EMBL" id="VFK32771.1"/>
    </source>
</evidence>
<dbReference type="GO" id="GO:0016301">
    <property type="term" value="F:kinase activity"/>
    <property type="evidence" value="ECO:0007669"/>
    <property type="project" value="UniProtKB-KW"/>
</dbReference>
<protein>
    <recommendedName>
        <fullName evidence="4">2-amino-4-hydroxy-6-hydroxymethyldihydropteridine pyrophosphokinase</fullName>
        <ecNumber evidence="3">2.7.6.3</ecNumber>
    </recommendedName>
    <alternativeName>
        <fullName evidence="11">6-hydroxymethyl-7,8-dihydropterin pyrophosphokinase</fullName>
    </alternativeName>
    <alternativeName>
        <fullName evidence="12">7,8-dihydro-6-hydroxymethylpterin-pyrophosphokinase</fullName>
    </alternativeName>
</protein>
<evidence type="ECO:0000313" key="15">
    <source>
        <dbReference type="EMBL" id="VFK76538.1"/>
    </source>
</evidence>
<organism evidence="15">
    <name type="scientific">Candidatus Kentrum sp. MB</name>
    <dbReference type="NCBI Taxonomy" id="2138164"/>
    <lineage>
        <taxon>Bacteria</taxon>
        <taxon>Pseudomonadati</taxon>
        <taxon>Pseudomonadota</taxon>
        <taxon>Gammaproteobacteria</taxon>
        <taxon>Candidatus Kentrum</taxon>
    </lineage>
</organism>
<dbReference type="PROSITE" id="PS00794">
    <property type="entry name" value="HPPK"/>
    <property type="match status" value="1"/>
</dbReference>
<comment type="function">
    <text evidence="10">Catalyzes the transfer of pyrophosphate from adenosine triphosphate (ATP) to 6-hydroxymethyl-7,8-dihydropterin, an enzymatic step in folate biosynthesis pathway.</text>
</comment>
<evidence type="ECO:0000256" key="11">
    <source>
        <dbReference type="ARBA" id="ARBA00029766"/>
    </source>
</evidence>
<dbReference type="GO" id="GO:0046654">
    <property type="term" value="P:tetrahydrofolate biosynthetic process"/>
    <property type="evidence" value="ECO:0007669"/>
    <property type="project" value="UniProtKB-UniPathway"/>
</dbReference>
<dbReference type="UniPathway" id="UPA00077">
    <property type="reaction ID" value="UER00155"/>
</dbReference>
<evidence type="ECO:0000256" key="1">
    <source>
        <dbReference type="ARBA" id="ARBA00005051"/>
    </source>
</evidence>
<dbReference type="Pfam" id="PF01288">
    <property type="entry name" value="HPPK"/>
    <property type="match status" value="1"/>
</dbReference>
<keyword evidence="8" id="KW-0067">ATP-binding</keyword>
<feature type="domain" description="7,8-dihydro-6-hydroxymethylpterin-pyrophosphokinase" evidence="13">
    <location>
        <begin position="78"/>
        <end position="89"/>
    </location>
</feature>
<name>A0A451BE22_9GAMM</name>
<evidence type="ECO:0000256" key="9">
    <source>
        <dbReference type="ARBA" id="ARBA00022909"/>
    </source>
</evidence>
<evidence type="ECO:0000256" key="4">
    <source>
        <dbReference type="ARBA" id="ARBA00016218"/>
    </source>
</evidence>
<evidence type="ECO:0000256" key="2">
    <source>
        <dbReference type="ARBA" id="ARBA00005810"/>
    </source>
</evidence>
<dbReference type="PANTHER" id="PTHR43071:SF1">
    <property type="entry name" value="2-AMINO-4-HYDROXY-6-HYDROXYMETHYLDIHYDROPTERIDINE PYROPHOSPHOKINASE"/>
    <property type="match status" value="1"/>
</dbReference>
<evidence type="ECO:0000256" key="10">
    <source>
        <dbReference type="ARBA" id="ARBA00029409"/>
    </source>
</evidence>
<keyword evidence="9" id="KW-0289">Folate biosynthesis</keyword>
<accession>A0A451BE22</accession>
<dbReference type="GO" id="GO:0003848">
    <property type="term" value="F:2-amino-4-hydroxy-6-hydroxymethyldihydropteridine diphosphokinase activity"/>
    <property type="evidence" value="ECO:0007669"/>
    <property type="project" value="UniProtKB-EC"/>
</dbReference>